<reference evidence="4" key="1">
    <citation type="submission" date="2015-01" db="EMBL/GenBank/DDBJ databases">
        <title>Transcriptome Assembly of Fopius arisanus.</title>
        <authorList>
            <person name="Geib S."/>
        </authorList>
    </citation>
    <scope>NUCLEOTIDE SEQUENCE</scope>
</reference>
<evidence type="ECO:0000313" key="4">
    <source>
        <dbReference type="EMBL" id="JAG82005.1"/>
    </source>
</evidence>
<feature type="transmembrane region" description="Helical" evidence="1">
    <location>
        <begin position="657"/>
        <end position="682"/>
    </location>
</feature>
<feature type="transmembrane region" description="Helical" evidence="1">
    <location>
        <begin position="546"/>
        <end position="566"/>
    </location>
</feature>
<dbReference type="SMART" id="SM00703">
    <property type="entry name" value="NRF"/>
    <property type="match status" value="1"/>
</dbReference>
<organism evidence="4">
    <name type="scientific">Fopius arisanus</name>
    <dbReference type="NCBI Taxonomy" id="64838"/>
    <lineage>
        <taxon>Eukaryota</taxon>
        <taxon>Metazoa</taxon>
        <taxon>Ecdysozoa</taxon>
        <taxon>Arthropoda</taxon>
        <taxon>Hexapoda</taxon>
        <taxon>Insecta</taxon>
        <taxon>Pterygota</taxon>
        <taxon>Neoptera</taxon>
        <taxon>Endopterygota</taxon>
        <taxon>Hymenoptera</taxon>
        <taxon>Apocrita</taxon>
        <taxon>Ichneumonoidea</taxon>
        <taxon>Braconidae</taxon>
        <taxon>Opiinae</taxon>
        <taxon>Fopius</taxon>
    </lineage>
</organism>
<dbReference type="InterPro" id="IPR052728">
    <property type="entry name" value="O2_lipid_transport_reg"/>
</dbReference>
<evidence type="ECO:0000256" key="2">
    <source>
        <dbReference type="SAM" id="SignalP"/>
    </source>
</evidence>
<feature type="transmembrane region" description="Helical" evidence="1">
    <location>
        <begin position="586"/>
        <end position="613"/>
    </location>
</feature>
<dbReference type="PANTHER" id="PTHR11161:SF0">
    <property type="entry name" value="O-ACYLTRANSFERASE LIKE PROTEIN"/>
    <property type="match status" value="1"/>
</dbReference>
<dbReference type="Pfam" id="PF20146">
    <property type="entry name" value="NRF"/>
    <property type="match status" value="1"/>
</dbReference>
<gene>
    <name evidence="4" type="primary">nrf-6_2</name>
    <name evidence="4" type="ORF">g.45670</name>
</gene>
<feature type="domain" description="Nose resistant-to-fluoxetine protein N-terminal" evidence="3">
    <location>
        <begin position="90"/>
        <end position="217"/>
    </location>
</feature>
<dbReference type="GO" id="GO:0016747">
    <property type="term" value="F:acyltransferase activity, transferring groups other than amino-acyl groups"/>
    <property type="evidence" value="ECO:0007669"/>
    <property type="project" value="InterPro"/>
</dbReference>
<accession>A0A0C9QCW1</accession>
<dbReference type="AlphaFoldDB" id="A0A0C9QCW1"/>
<evidence type="ECO:0000256" key="1">
    <source>
        <dbReference type="SAM" id="Phobius"/>
    </source>
</evidence>
<dbReference type="Pfam" id="PF01757">
    <property type="entry name" value="Acyl_transf_3"/>
    <property type="match status" value="1"/>
</dbReference>
<feature type="transmembrane region" description="Helical" evidence="1">
    <location>
        <begin position="441"/>
        <end position="461"/>
    </location>
</feature>
<keyword evidence="1" id="KW-0472">Membrane</keyword>
<sequence length="727" mass="83055">MTSPPTTNRFIQSFLYVILYLPLITCESPQDYDGGDTRFRVLNPFLSNREINNSAVQVLDVIRELQPRNIIRANGRSYLDRAIRYDAVNNSQCQDQFALYVNGLEKFETWALKMLDSSSKIPSGILKGNLKDLGAYDECTSVEVKKELELIRGRPCMYSFSIDGTPMMPTSLEISLSICAPASCDAEDVTAMLKNLINETSANIPLKIRVGQVQCSVIDPAPFETGETVVLVILSIFLCFLIGCTICDIYARMTCRSRQNSFCNAISKFSFYTNIIRIFNTNQPGDNVSVVNGIRFFSLSWVILGHEYLLSIQGPSINPFDAREWYQSWSSTYILIAPYAVDTFFVLSGFLTSYLFMKEMSKGRRFNLITYYLHRYIRLTPAFAAIIILSIYLLPRMGSGAKWDSWMNNQKELCKQSWWPMMLYVHNYVGEHRLYCLAHTWYLAIDMQLFWISPIILLALAKKPKVGLSILSLLLIISIITPAIVVGEEKYSASLTANISKPNRLMDMMYNLYLATHTRAGPWLLGIYLGYLITRRRHEINTKFMVLGWILALVAFSFIFFTHKIFQNSNYEWNAPWEIFYAGFARHIWAVGVCWLIYSSMMGYGGVIADLLSLRVFIPFGRISYCVYLIHMIIQNMGIASARVPRYFDQLVVTESFFGRLITSIIAGLALSLVFESPFLALEKIVFRRDRRDKTESREVLQDTEPEIGVNNDGYIPDKLEAIDGKV</sequence>
<feature type="transmembrane region" description="Helical" evidence="1">
    <location>
        <begin position="296"/>
        <end position="313"/>
    </location>
</feature>
<keyword evidence="2" id="KW-0732">Signal</keyword>
<name>A0A0C9QCW1_9HYME</name>
<feature type="transmembrane region" description="Helical" evidence="1">
    <location>
        <begin position="333"/>
        <end position="356"/>
    </location>
</feature>
<feature type="chain" id="PRO_5002201101" evidence="2">
    <location>
        <begin position="27"/>
        <end position="727"/>
    </location>
</feature>
<feature type="transmembrane region" description="Helical" evidence="1">
    <location>
        <begin position="229"/>
        <end position="251"/>
    </location>
</feature>
<feature type="transmembrane region" description="Helical" evidence="1">
    <location>
        <begin position="376"/>
        <end position="394"/>
    </location>
</feature>
<protein>
    <submittedName>
        <fullName evidence="4">Nrf-6_2 protein</fullName>
    </submittedName>
</protein>
<feature type="transmembrane region" description="Helical" evidence="1">
    <location>
        <begin position="625"/>
        <end position="645"/>
    </location>
</feature>
<dbReference type="InterPro" id="IPR006621">
    <property type="entry name" value="Nose-resist-to-fluoxetine_N"/>
</dbReference>
<feature type="signal peptide" evidence="2">
    <location>
        <begin position="1"/>
        <end position="26"/>
    </location>
</feature>
<keyword evidence="1" id="KW-0812">Transmembrane</keyword>
<evidence type="ECO:0000259" key="3">
    <source>
        <dbReference type="SMART" id="SM00703"/>
    </source>
</evidence>
<dbReference type="PANTHER" id="PTHR11161">
    <property type="entry name" value="O-ACYLTRANSFERASE"/>
    <property type="match status" value="1"/>
</dbReference>
<dbReference type="InterPro" id="IPR002656">
    <property type="entry name" value="Acyl_transf_3_dom"/>
</dbReference>
<dbReference type="EMBL" id="GBYB01012238">
    <property type="protein sequence ID" value="JAG82005.1"/>
    <property type="molecule type" value="Transcribed_RNA"/>
</dbReference>
<feature type="transmembrane region" description="Helical" evidence="1">
    <location>
        <begin position="468"/>
        <end position="486"/>
    </location>
</feature>
<feature type="transmembrane region" description="Helical" evidence="1">
    <location>
        <begin position="512"/>
        <end position="534"/>
    </location>
</feature>
<proteinExistence type="predicted"/>
<keyword evidence="1" id="KW-1133">Transmembrane helix</keyword>